<dbReference type="AlphaFoldDB" id="H0W3U0"/>
<evidence type="ECO:0000256" key="4">
    <source>
        <dbReference type="SAM" id="MobiDB-lite"/>
    </source>
</evidence>
<evidence type="ECO:0000256" key="1">
    <source>
        <dbReference type="ARBA" id="ARBA00022729"/>
    </source>
</evidence>
<dbReference type="SUPFAM" id="SSF56436">
    <property type="entry name" value="C-type lectin-like"/>
    <property type="match status" value="1"/>
</dbReference>
<feature type="compositionally biased region" description="Acidic residues" evidence="4">
    <location>
        <begin position="58"/>
        <end position="95"/>
    </location>
</feature>
<dbReference type="VEuPathDB" id="HostDB:ENSCPOG00000000481"/>
<dbReference type="PROSITE" id="PS50041">
    <property type="entry name" value="C_TYPE_LECTIN_2"/>
    <property type="match status" value="1"/>
</dbReference>
<dbReference type="InterPro" id="IPR016187">
    <property type="entry name" value="CTDL_fold"/>
</dbReference>
<feature type="chain" id="PRO_5003543377" evidence="5">
    <location>
        <begin position="17"/>
        <end position="235"/>
    </location>
</feature>
<keyword evidence="8" id="KW-1185">Reference proteome</keyword>
<reference evidence="7" key="2">
    <citation type="submission" date="2025-08" db="UniProtKB">
        <authorList>
            <consortium name="Ensembl"/>
        </authorList>
    </citation>
    <scope>IDENTIFICATION</scope>
    <source>
        <strain evidence="7">2N</strain>
    </source>
</reference>
<dbReference type="PROSITE" id="PS00615">
    <property type="entry name" value="C_TYPE_LECTIN_1"/>
    <property type="match status" value="1"/>
</dbReference>
<feature type="region of interest" description="Disordered" evidence="4">
    <location>
        <begin position="24"/>
        <end position="98"/>
    </location>
</feature>
<dbReference type="InterPro" id="IPR001304">
    <property type="entry name" value="C-type_lectin-like"/>
</dbReference>
<gene>
    <name evidence="7" type="primary">Large</name>
</gene>
<dbReference type="InParanoid" id="H0W3U0"/>
<dbReference type="GO" id="GO:0030246">
    <property type="term" value="F:carbohydrate binding"/>
    <property type="evidence" value="ECO:0007669"/>
    <property type="project" value="UniProtKB-KW"/>
</dbReference>
<reference evidence="7" key="3">
    <citation type="submission" date="2025-09" db="UniProtKB">
        <authorList>
            <consortium name="Ensembl"/>
        </authorList>
    </citation>
    <scope>IDENTIFICATION</scope>
    <source>
        <strain evidence="7">2N</strain>
    </source>
</reference>
<accession>H0W3U0</accession>
<dbReference type="SMART" id="SM00034">
    <property type="entry name" value="CLECT"/>
    <property type="match status" value="1"/>
</dbReference>
<dbReference type="InterPro" id="IPR050111">
    <property type="entry name" value="C-type_lectin/snaclec_domain"/>
</dbReference>
<dbReference type="FunCoup" id="H0W3U0">
    <property type="interactions" value="102"/>
</dbReference>
<dbReference type="CDD" id="cd03598">
    <property type="entry name" value="CLECT_EMBP_like"/>
    <property type="match status" value="1"/>
</dbReference>
<name>H0W3U0_CAVPO</name>
<organism evidence="7 8">
    <name type="scientific">Cavia porcellus</name>
    <name type="common">Guinea pig</name>
    <dbReference type="NCBI Taxonomy" id="10141"/>
    <lineage>
        <taxon>Eukaryota</taxon>
        <taxon>Metazoa</taxon>
        <taxon>Chordata</taxon>
        <taxon>Craniata</taxon>
        <taxon>Vertebrata</taxon>
        <taxon>Euteleostomi</taxon>
        <taxon>Mammalia</taxon>
        <taxon>Eutheria</taxon>
        <taxon>Euarchontoglires</taxon>
        <taxon>Glires</taxon>
        <taxon>Rodentia</taxon>
        <taxon>Hystricomorpha</taxon>
        <taxon>Caviidae</taxon>
        <taxon>Cavia</taxon>
    </lineage>
</organism>
<dbReference type="EMBL" id="AAKN02049103">
    <property type="status" value="NOT_ANNOTATED_CDS"/>
    <property type="molecule type" value="Genomic_DNA"/>
</dbReference>
<evidence type="ECO:0000256" key="3">
    <source>
        <dbReference type="ARBA" id="ARBA00023157"/>
    </source>
</evidence>
<dbReference type="OMA" id="NFAYWAR"/>
<keyword evidence="3" id="KW-1015">Disulfide bond</keyword>
<keyword evidence="2" id="KW-0430">Lectin</keyword>
<evidence type="ECO:0000256" key="5">
    <source>
        <dbReference type="SAM" id="SignalP"/>
    </source>
</evidence>
<dbReference type="InterPro" id="IPR002352">
    <property type="entry name" value="Eosinophil_major_basic"/>
</dbReference>
<dbReference type="InterPro" id="IPR033816">
    <property type="entry name" value="EMBP_CTLD"/>
</dbReference>
<dbReference type="Gene3D" id="3.10.100.10">
    <property type="entry name" value="Mannose-Binding Protein A, subunit A"/>
    <property type="match status" value="1"/>
</dbReference>
<dbReference type="GO" id="GO:0006955">
    <property type="term" value="P:immune response"/>
    <property type="evidence" value="ECO:0007669"/>
    <property type="project" value="InterPro"/>
</dbReference>
<dbReference type="GeneTree" id="ENSGT00440000039859"/>
<evidence type="ECO:0000313" key="8">
    <source>
        <dbReference type="Proteomes" id="UP000005447"/>
    </source>
</evidence>
<dbReference type="PANTHER" id="PTHR22803">
    <property type="entry name" value="MANNOSE, PHOSPHOLIPASE, LECTIN RECEPTOR RELATED"/>
    <property type="match status" value="1"/>
</dbReference>
<dbReference type="Bgee" id="ENSCPOG00000000481">
    <property type="expression patterns" value="Expressed in frontal cortex and 1 other cell type or tissue"/>
</dbReference>
<proteinExistence type="predicted"/>
<evidence type="ECO:0000259" key="6">
    <source>
        <dbReference type="PROSITE" id="PS50041"/>
    </source>
</evidence>
<keyword evidence="1 5" id="KW-0732">Signal</keyword>
<sequence>MKLLLLLALLLGAVSTRHLKVDTSSLQSLRGEESLAQDGETAEGATREATAGALMPLPEEEEMEGASGSEDDPEEEEEEEEEEEVEFSSELDVSPEDIQCPKEEDTVKFFSRPGYKTRGYVMVGSARTFNEAQWVCQRCYRGNLASIHSFAFNYQVQCTSAGLNVAQVWIGGQLRGKGRCRRFVWVDRTVWNFAYWARGQPWGGRQRGRCVTLCARGGHWRRSHCGKRRPFVCTY</sequence>
<dbReference type="PRINTS" id="PR00770">
    <property type="entry name" value="EMAJORBASICP"/>
</dbReference>
<feature type="domain" description="C-type lectin" evidence="6">
    <location>
        <begin position="115"/>
        <end position="234"/>
    </location>
</feature>
<dbReference type="Ensembl" id="ENSCPOT00000020588.2">
    <property type="protein sequence ID" value="ENSCPOP00000017638.1"/>
    <property type="gene ID" value="ENSCPOG00000000481.4"/>
</dbReference>
<dbReference type="InterPro" id="IPR018378">
    <property type="entry name" value="C-type_lectin_CS"/>
</dbReference>
<feature type="signal peptide" evidence="5">
    <location>
        <begin position="1"/>
        <end position="16"/>
    </location>
</feature>
<feature type="compositionally biased region" description="Low complexity" evidence="4">
    <location>
        <begin position="42"/>
        <end position="57"/>
    </location>
</feature>
<evidence type="ECO:0000313" key="7">
    <source>
        <dbReference type="Ensembl" id="ENSCPOP00000017638.1"/>
    </source>
</evidence>
<evidence type="ECO:0000256" key="2">
    <source>
        <dbReference type="ARBA" id="ARBA00022734"/>
    </source>
</evidence>
<dbReference type="Pfam" id="PF00059">
    <property type="entry name" value="Lectin_C"/>
    <property type="match status" value="1"/>
</dbReference>
<dbReference type="InterPro" id="IPR016186">
    <property type="entry name" value="C-type_lectin-like/link_sf"/>
</dbReference>
<reference evidence="8" key="1">
    <citation type="journal article" date="2011" name="Nature">
        <title>A high-resolution map of human evolutionary constraint using 29 mammals.</title>
        <authorList>
            <person name="Lindblad-Toh K."/>
            <person name="Garber M."/>
            <person name="Zuk O."/>
            <person name="Lin M.F."/>
            <person name="Parker B.J."/>
            <person name="Washietl S."/>
            <person name="Kheradpour P."/>
            <person name="Ernst J."/>
            <person name="Jordan G."/>
            <person name="Mauceli E."/>
            <person name="Ward L.D."/>
            <person name="Lowe C.B."/>
            <person name="Holloway A.K."/>
            <person name="Clamp M."/>
            <person name="Gnerre S."/>
            <person name="Alfoldi J."/>
            <person name="Beal K."/>
            <person name="Chang J."/>
            <person name="Clawson H."/>
            <person name="Cuff J."/>
            <person name="Di Palma F."/>
            <person name="Fitzgerald S."/>
            <person name="Flicek P."/>
            <person name="Guttman M."/>
            <person name="Hubisz M.J."/>
            <person name="Jaffe D.B."/>
            <person name="Jungreis I."/>
            <person name="Kent W.J."/>
            <person name="Kostka D."/>
            <person name="Lara M."/>
            <person name="Martins A.L."/>
            <person name="Massingham T."/>
            <person name="Moltke I."/>
            <person name="Raney B.J."/>
            <person name="Rasmussen M.D."/>
            <person name="Robinson J."/>
            <person name="Stark A."/>
            <person name="Vilella A.J."/>
            <person name="Wen J."/>
            <person name="Xie X."/>
            <person name="Zody M.C."/>
            <person name="Baldwin J."/>
            <person name="Bloom T."/>
            <person name="Chin C.W."/>
            <person name="Heiman D."/>
            <person name="Nicol R."/>
            <person name="Nusbaum C."/>
            <person name="Young S."/>
            <person name="Wilkinson J."/>
            <person name="Worley K.C."/>
            <person name="Kovar C.L."/>
            <person name="Muzny D.M."/>
            <person name="Gibbs R.A."/>
            <person name="Cree A."/>
            <person name="Dihn H.H."/>
            <person name="Fowler G."/>
            <person name="Jhangiani S."/>
            <person name="Joshi V."/>
            <person name="Lee S."/>
            <person name="Lewis L.R."/>
            <person name="Nazareth L.V."/>
            <person name="Okwuonu G."/>
            <person name="Santibanez J."/>
            <person name="Warren W.C."/>
            <person name="Mardis E.R."/>
            <person name="Weinstock G.M."/>
            <person name="Wilson R.K."/>
            <person name="Delehaunty K."/>
            <person name="Dooling D."/>
            <person name="Fronik C."/>
            <person name="Fulton L."/>
            <person name="Fulton B."/>
            <person name="Graves T."/>
            <person name="Minx P."/>
            <person name="Sodergren E."/>
            <person name="Birney E."/>
            <person name="Margulies E.H."/>
            <person name="Herrero J."/>
            <person name="Green E.D."/>
            <person name="Haussler D."/>
            <person name="Siepel A."/>
            <person name="Goldman N."/>
            <person name="Pollard K.S."/>
            <person name="Pedersen J.S."/>
            <person name="Lander E.S."/>
            <person name="Kellis M."/>
        </authorList>
    </citation>
    <scope>NUCLEOTIDE SEQUENCE [LARGE SCALE GENOMIC DNA]</scope>
    <source>
        <strain evidence="8">2N</strain>
    </source>
</reference>
<dbReference type="Proteomes" id="UP000005447">
    <property type="component" value="Unassembled WGS sequence"/>
</dbReference>
<protein>
    <submittedName>
        <fullName evidence="7">Like-glycosyltransferase</fullName>
    </submittedName>
</protein>